<comment type="caution">
    <text evidence="8">The sequence shown here is derived from an EMBL/GenBank/DDBJ whole genome shotgun (WGS) entry which is preliminary data.</text>
</comment>
<dbReference type="EMBL" id="CAHIKZ030005502">
    <property type="protein sequence ID" value="CAE1327579.1"/>
    <property type="molecule type" value="Genomic_DNA"/>
</dbReference>
<dbReference type="PANTHER" id="PTHR13353">
    <property type="entry name" value="TRANSMEMBRANE PROTEIN 19"/>
    <property type="match status" value="1"/>
</dbReference>
<dbReference type="AlphaFoldDB" id="A0A812EK14"/>
<evidence type="ECO:0000313" key="8">
    <source>
        <dbReference type="EMBL" id="CAE1327579.1"/>
    </source>
</evidence>
<evidence type="ECO:0000256" key="1">
    <source>
        <dbReference type="ARBA" id="ARBA00004141"/>
    </source>
</evidence>
<dbReference type="Pfam" id="PF01940">
    <property type="entry name" value="DUF92"/>
    <property type="match status" value="1"/>
</dbReference>
<evidence type="ECO:0000256" key="7">
    <source>
        <dbReference type="SAM" id="Phobius"/>
    </source>
</evidence>
<feature type="transmembrane region" description="Helical" evidence="7">
    <location>
        <begin position="133"/>
        <end position="158"/>
    </location>
</feature>
<evidence type="ECO:0000256" key="6">
    <source>
        <dbReference type="ARBA" id="ARBA00023136"/>
    </source>
</evidence>
<evidence type="ECO:0000256" key="4">
    <source>
        <dbReference type="ARBA" id="ARBA00022692"/>
    </source>
</evidence>
<sequence>MTNLASENIGSPLRYGYATVVPVICASIGYYKKSLDFSGYLAALVIGFLLAISNYCFSTSLIVFFFTASSVTKFRSHKKRQLEENFKEGGQRNWVQVLCNGVVAAAIALIYIIDIGLKETPVNFISSYNASWLSMSVLGALACSCGDTFASELGPVLCCGEPRLITNFRKVIKGTNGGVSLAGLLASVLGGLIVGVTYYLTLLFSLNQRLLYKSPPQWPIVLQGIWGGLVGSLIDSFLGATVQFSGYDTERRVIVEQPGPFVKHISGRPWLSNHSVNLVSGFVTAMLSPSVAYYIWPFFS</sequence>
<evidence type="ECO:0000256" key="2">
    <source>
        <dbReference type="ARBA" id="ARBA00009012"/>
    </source>
</evidence>
<evidence type="ECO:0000256" key="3">
    <source>
        <dbReference type="ARBA" id="ARBA00014258"/>
    </source>
</evidence>
<feature type="transmembrane region" description="Helical" evidence="7">
    <location>
        <begin position="12"/>
        <end position="31"/>
    </location>
</feature>
<feature type="transmembrane region" description="Helical" evidence="7">
    <location>
        <begin position="93"/>
        <end position="113"/>
    </location>
</feature>
<organism evidence="8 9">
    <name type="scientific">Acanthosepion pharaonis</name>
    <name type="common">Pharaoh cuttlefish</name>
    <name type="synonym">Sepia pharaonis</name>
    <dbReference type="NCBI Taxonomy" id="158019"/>
    <lineage>
        <taxon>Eukaryota</taxon>
        <taxon>Metazoa</taxon>
        <taxon>Spiralia</taxon>
        <taxon>Lophotrochozoa</taxon>
        <taxon>Mollusca</taxon>
        <taxon>Cephalopoda</taxon>
        <taxon>Coleoidea</taxon>
        <taxon>Decapodiformes</taxon>
        <taxon>Sepiida</taxon>
        <taxon>Sepiina</taxon>
        <taxon>Sepiidae</taxon>
        <taxon>Acanthosepion</taxon>
    </lineage>
</organism>
<feature type="transmembrane region" description="Helical" evidence="7">
    <location>
        <begin position="179"/>
        <end position="200"/>
    </location>
</feature>
<feature type="transmembrane region" description="Helical" evidence="7">
    <location>
        <begin position="276"/>
        <end position="296"/>
    </location>
</feature>
<reference evidence="8" key="1">
    <citation type="submission" date="2021-01" db="EMBL/GenBank/DDBJ databases">
        <authorList>
            <person name="Li R."/>
            <person name="Bekaert M."/>
        </authorList>
    </citation>
    <scope>NUCLEOTIDE SEQUENCE</scope>
    <source>
        <strain evidence="8">Farmed</strain>
    </source>
</reference>
<gene>
    <name evidence="8" type="ORF">SPHA_77051</name>
</gene>
<evidence type="ECO:0000256" key="5">
    <source>
        <dbReference type="ARBA" id="ARBA00022989"/>
    </source>
</evidence>
<dbReference type="OrthoDB" id="30881at2759"/>
<name>A0A812EK14_ACAPH</name>
<feature type="transmembrane region" description="Helical" evidence="7">
    <location>
        <begin position="220"/>
        <end position="242"/>
    </location>
</feature>
<evidence type="ECO:0000313" key="9">
    <source>
        <dbReference type="Proteomes" id="UP000597762"/>
    </source>
</evidence>
<feature type="transmembrane region" description="Helical" evidence="7">
    <location>
        <begin position="43"/>
        <end position="72"/>
    </location>
</feature>
<proteinExistence type="inferred from homology"/>
<keyword evidence="4 7" id="KW-0812">Transmembrane</keyword>
<protein>
    <recommendedName>
        <fullName evidence="3">Transmembrane protein 19</fullName>
    </recommendedName>
</protein>
<comment type="subcellular location">
    <subcellularLocation>
        <location evidence="1">Membrane</location>
        <topology evidence="1">Multi-pass membrane protein</topology>
    </subcellularLocation>
</comment>
<dbReference type="PANTHER" id="PTHR13353:SF5">
    <property type="entry name" value="TRANSMEMBRANE PROTEIN 19"/>
    <property type="match status" value="1"/>
</dbReference>
<keyword evidence="9" id="KW-1185">Reference proteome</keyword>
<keyword evidence="6 7" id="KW-0472">Membrane</keyword>
<comment type="similarity">
    <text evidence="2">Belongs to the TMEM19 family.</text>
</comment>
<dbReference type="InterPro" id="IPR002794">
    <property type="entry name" value="DUF92_TMEM19"/>
</dbReference>
<keyword evidence="5 7" id="KW-1133">Transmembrane helix</keyword>
<accession>A0A812EK14</accession>
<dbReference type="Proteomes" id="UP000597762">
    <property type="component" value="Unassembled WGS sequence"/>
</dbReference>
<dbReference type="GO" id="GO:0016020">
    <property type="term" value="C:membrane"/>
    <property type="evidence" value="ECO:0007669"/>
    <property type="project" value="UniProtKB-SubCell"/>
</dbReference>